<dbReference type="InterPro" id="IPR032675">
    <property type="entry name" value="LRR_dom_sf"/>
</dbReference>
<proteinExistence type="predicted"/>
<dbReference type="PANTHER" id="PTHR38926:SF5">
    <property type="entry name" value="F-BOX AND LEUCINE-RICH REPEAT PROTEIN 6"/>
    <property type="match status" value="1"/>
</dbReference>
<accession>A0ABR2ZSE4</accession>
<dbReference type="EMBL" id="JBBXMP010000065">
    <property type="protein sequence ID" value="KAL0064240.1"/>
    <property type="molecule type" value="Genomic_DNA"/>
</dbReference>
<dbReference type="Gene3D" id="1.20.1280.50">
    <property type="match status" value="1"/>
</dbReference>
<comment type="caution">
    <text evidence="2">The sequence shown here is derived from an EMBL/GenBank/DDBJ whole genome shotgun (WGS) entry which is preliminary data.</text>
</comment>
<dbReference type="SUPFAM" id="SSF81383">
    <property type="entry name" value="F-box domain"/>
    <property type="match status" value="1"/>
</dbReference>
<name>A0ABR2ZSE4_9AGAR</name>
<dbReference type="Gene3D" id="3.80.10.10">
    <property type="entry name" value="Ribonuclease Inhibitor"/>
    <property type="match status" value="1"/>
</dbReference>
<reference evidence="2 3" key="1">
    <citation type="submission" date="2024-05" db="EMBL/GenBank/DDBJ databases">
        <title>A draft genome resource for the thread blight pathogen Marasmius tenuissimus strain MS-2.</title>
        <authorList>
            <person name="Yulfo-Soto G.E."/>
            <person name="Baruah I.K."/>
            <person name="Amoako-Attah I."/>
            <person name="Bukari Y."/>
            <person name="Meinhardt L.W."/>
            <person name="Bailey B.A."/>
            <person name="Cohen S.P."/>
        </authorList>
    </citation>
    <scope>NUCLEOTIDE SEQUENCE [LARGE SCALE GENOMIC DNA]</scope>
    <source>
        <strain evidence="2 3">MS-2</strain>
    </source>
</reference>
<protein>
    <recommendedName>
        <fullName evidence="1">F-box domain-containing protein</fullName>
    </recommendedName>
</protein>
<feature type="domain" description="F-box" evidence="1">
    <location>
        <begin position="51"/>
        <end position="106"/>
    </location>
</feature>
<dbReference type="Proteomes" id="UP001437256">
    <property type="component" value="Unassembled WGS sequence"/>
</dbReference>
<sequence>MSPSRRIFVSQILEGIMHEQAEHLVEDDGSDEHGADLKISMANLHSLLSPIHQLPPELLVNIFRLICASTELRLSETPQIVALTSVCGRWRETALSTPSLWADISFESTVWLGKYRFEPNNFEKNLPGLVRVVRLFLARSQTAPLDLSLGLHSFDEQSSPNMVDLMDLIATTKDRWRNVVFSFAEALLDQLEHPSSGQLCRPPPLSLESLTLALLMHRPLPGMASDSRSLLQGFESCPSLTSLSLTASAAHYWSRFSLPWRQITKLQISDIDTSSLAEMLKDTPGLKELCVSSITPTPNLENELRINPISLVMLERLDLEYRADVPSILRHFTFPRLTSLLLPCDEAESPWNHSHFTEFLERSSCTVTHLRIGEFSGPGLDILRLFPRLESLRIEETVLLADFKFSSTNLFTEAFLCQLFELILTNPDSTRSSSPLPYLPQLTDLTLMYLGTDLDIDHLVNAISTSPTPWSVSDRLQRRNLRLDIEYIVKRTRRSEDELMPSMELEVLENLRDVIPGVSLRVEVFRNRDDSILW</sequence>
<evidence type="ECO:0000259" key="1">
    <source>
        <dbReference type="Pfam" id="PF12937"/>
    </source>
</evidence>
<dbReference type="PANTHER" id="PTHR38926">
    <property type="entry name" value="F-BOX DOMAIN CONTAINING PROTEIN, EXPRESSED"/>
    <property type="match status" value="1"/>
</dbReference>
<dbReference type="Pfam" id="PF12937">
    <property type="entry name" value="F-box-like"/>
    <property type="match status" value="1"/>
</dbReference>
<gene>
    <name evidence="2" type="ORF">AAF712_008825</name>
</gene>
<dbReference type="InterPro" id="IPR001810">
    <property type="entry name" value="F-box_dom"/>
</dbReference>
<evidence type="ECO:0000313" key="3">
    <source>
        <dbReference type="Proteomes" id="UP001437256"/>
    </source>
</evidence>
<dbReference type="InterPro" id="IPR036047">
    <property type="entry name" value="F-box-like_dom_sf"/>
</dbReference>
<keyword evidence="3" id="KW-1185">Reference proteome</keyword>
<organism evidence="2 3">
    <name type="scientific">Marasmius tenuissimus</name>
    <dbReference type="NCBI Taxonomy" id="585030"/>
    <lineage>
        <taxon>Eukaryota</taxon>
        <taxon>Fungi</taxon>
        <taxon>Dikarya</taxon>
        <taxon>Basidiomycota</taxon>
        <taxon>Agaricomycotina</taxon>
        <taxon>Agaricomycetes</taxon>
        <taxon>Agaricomycetidae</taxon>
        <taxon>Agaricales</taxon>
        <taxon>Marasmiineae</taxon>
        <taxon>Marasmiaceae</taxon>
        <taxon>Marasmius</taxon>
    </lineage>
</organism>
<evidence type="ECO:0000313" key="2">
    <source>
        <dbReference type="EMBL" id="KAL0064240.1"/>
    </source>
</evidence>
<dbReference type="SUPFAM" id="SSF52047">
    <property type="entry name" value="RNI-like"/>
    <property type="match status" value="1"/>
</dbReference>